<dbReference type="EMBL" id="JADOFP010000004">
    <property type="protein sequence ID" value="MBF7114939.1"/>
    <property type="molecule type" value="Genomic_DNA"/>
</dbReference>
<proteinExistence type="predicted"/>
<dbReference type="Proteomes" id="UP001194632">
    <property type="component" value="Unassembled WGS sequence"/>
</dbReference>
<dbReference type="InterPro" id="IPR001387">
    <property type="entry name" value="Cro/C1-type_HTH"/>
</dbReference>
<gene>
    <name evidence="1" type="ORF">ITQ90_05490</name>
</gene>
<organism evidence="1 2">
    <name type="scientific">Pediococcus pentosaceus</name>
    <dbReference type="NCBI Taxonomy" id="1255"/>
    <lineage>
        <taxon>Bacteria</taxon>
        <taxon>Bacillati</taxon>
        <taxon>Bacillota</taxon>
        <taxon>Bacilli</taxon>
        <taxon>Lactobacillales</taxon>
        <taxon>Lactobacillaceae</taxon>
        <taxon>Pediococcus</taxon>
    </lineage>
</organism>
<dbReference type="AlphaFoldDB" id="A0AB73HFC2"/>
<comment type="caution">
    <text evidence="1">The sequence shown here is derived from an EMBL/GenBank/DDBJ whole genome shotgun (WGS) entry which is preliminary data.</text>
</comment>
<dbReference type="Gene3D" id="1.10.10.60">
    <property type="entry name" value="Homeodomain-like"/>
    <property type="match status" value="1"/>
</dbReference>
<evidence type="ECO:0008006" key="3">
    <source>
        <dbReference type="Google" id="ProtNLM"/>
    </source>
</evidence>
<evidence type="ECO:0000313" key="1">
    <source>
        <dbReference type="EMBL" id="MBF7114939.1"/>
    </source>
</evidence>
<dbReference type="CDD" id="cd00093">
    <property type="entry name" value="HTH_XRE"/>
    <property type="match status" value="1"/>
</dbReference>
<sequence length="103" mass="11386">MYETKMTREEIANKVGVGTRTISRWKNENEEFQEAMNNYAHKSIVNAVPRALGTMIGLLNARSELVRFNAAKDLLDRAGFAPTDKVDLSGNDINIKIGGTDDG</sequence>
<evidence type="ECO:0000313" key="2">
    <source>
        <dbReference type="Proteomes" id="UP001194632"/>
    </source>
</evidence>
<reference evidence="1" key="1">
    <citation type="submission" date="2020-11" db="EMBL/GenBank/DDBJ databases">
        <title>Antibiotic susceptibility profiles of Pediococcus pentosaceus from various origins and their implications for the safety assessment of strains with food-technology applications.</title>
        <authorList>
            <person name="Shani N."/>
            <person name="Oberhaensli S."/>
            <person name="Arias E."/>
        </authorList>
    </citation>
    <scope>NUCLEOTIDE SEQUENCE</scope>
    <source>
        <strain evidence="1">FAM 24207</strain>
    </source>
</reference>
<protein>
    <recommendedName>
        <fullName evidence="3">Homeodomain phBC6A51-type domain-containing protein</fullName>
    </recommendedName>
</protein>
<accession>A0AB73HFC2</accession>
<name>A0AB73HFC2_PEDPE</name>